<organism evidence="5 6">
    <name type="scientific">Nakamurella flavida</name>
    <dbReference type="NCBI Taxonomy" id="363630"/>
    <lineage>
        <taxon>Bacteria</taxon>
        <taxon>Bacillati</taxon>
        <taxon>Actinomycetota</taxon>
        <taxon>Actinomycetes</taxon>
        <taxon>Nakamurellales</taxon>
        <taxon>Nakamurellaceae</taxon>
        <taxon>Nakamurella</taxon>
    </lineage>
</organism>
<reference evidence="5" key="1">
    <citation type="submission" date="2021-01" db="EMBL/GenBank/DDBJ databases">
        <title>KCTC 19127 draft genome.</title>
        <authorList>
            <person name="An D."/>
        </authorList>
    </citation>
    <scope>NUCLEOTIDE SEQUENCE</scope>
    <source>
        <strain evidence="5">KCTC 19127</strain>
    </source>
</reference>
<dbReference type="EMBL" id="JAERWL010000001">
    <property type="protein sequence ID" value="MBM9474978.1"/>
    <property type="molecule type" value="Genomic_DNA"/>
</dbReference>
<evidence type="ECO:0000259" key="4">
    <source>
        <dbReference type="Pfam" id="PF13490"/>
    </source>
</evidence>
<feature type="region of interest" description="Disordered" evidence="3">
    <location>
        <begin position="129"/>
        <end position="153"/>
    </location>
</feature>
<name>A0A938YHR5_9ACTN</name>
<sequence>MTALFEDHLTLDAIVAFTDGEMSLIAYQRAAAHLSRCPHCAAEVQEQASAREFLRSAEAPRMPGSLLDALRSIPVAVPACGSGAVQVRGAVPVQREHRGVRGRRFRLGAGALVAGLTLGLTAGAVSDAPHDPAVGGTHTALPGSSPFDPPGRS</sequence>
<evidence type="ECO:0000256" key="3">
    <source>
        <dbReference type="SAM" id="MobiDB-lite"/>
    </source>
</evidence>
<feature type="domain" description="Putative zinc-finger" evidence="4">
    <location>
        <begin position="11"/>
        <end position="41"/>
    </location>
</feature>
<evidence type="ECO:0000313" key="6">
    <source>
        <dbReference type="Proteomes" id="UP000663801"/>
    </source>
</evidence>
<dbReference type="Gene3D" id="1.10.10.1320">
    <property type="entry name" value="Anti-sigma factor, zinc-finger domain"/>
    <property type="match status" value="1"/>
</dbReference>
<comment type="caution">
    <text evidence="5">The sequence shown here is derived from an EMBL/GenBank/DDBJ whole genome shotgun (WGS) entry which is preliminary data.</text>
</comment>
<protein>
    <recommendedName>
        <fullName evidence="4">Putative zinc-finger domain-containing protein</fullName>
    </recommendedName>
</protein>
<dbReference type="Proteomes" id="UP000663801">
    <property type="component" value="Unassembled WGS sequence"/>
</dbReference>
<gene>
    <name evidence="5" type="ORF">JL107_00835</name>
</gene>
<accession>A0A938YHR5</accession>
<dbReference type="InterPro" id="IPR027383">
    <property type="entry name" value="Znf_put"/>
</dbReference>
<keyword evidence="1" id="KW-0805">Transcription regulation</keyword>
<evidence type="ECO:0000256" key="2">
    <source>
        <dbReference type="ARBA" id="ARBA00023163"/>
    </source>
</evidence>
<evidence type="ECO:0000313" key="5">
    <source>
        <dbReference type="EMBL" id="MBM9474978.1"/>
    </source>
</evidence>
<keyword evidence="2" id="KW-0804">Transcription</keyword>
<evidence type="ECO:0000256" key="1">
    <source>
        <dbReference type="ARBA" id="ARBA00023015"/>
    </source>
</evidence>
<proteinExistence type="predicted"/>
<dbReference type="InterPro" id="IPR041916">
    <property type="entry name" value="Anti_sigma_zinc_sf"/>
</dbReference>
<keyword evidence="6" id="KW-1185">Reference proteome</keyword>
<dbReference type="Pfam" id="PF13490">
    <property type="entry name" value="zf-HC2"/>
    <property type="match status" value="1"/>
</dbReference>
<dbReference type="RefSeq" id="WP_205255125.1">
    <property type="nucleotide sequence ID" value="NZ_BAAAPV010000001.1"/>
</dbReference>
<dbReference type="AlphaFoldDB" id="A0A938YHR5"/>